<keyword evidence="7" id="KW-1185">Reference proteome</keyword>
<evidence type="ECO:0000256" key="5">
    <source>
        <dbReference type="RuleBase" id="RU363041"/>
    </source>
</evidence>
<dbReference type="InterPro" id="IPR002781">
    <property type="entry name" value="TM_pro_TauE-like"/>
</dbReference>
<sequence length="248" mass="24884">MTLALLLVLTVALGAALQRVSGMGLGMTVAPVMSVVVGPVAGVTLSNVAAVVGALLLAYVMRADIDWRRFRGLAPLLVVGSVVGAWVVRVVSPDVLDLVLGGCVLLAIGAALGLQRLLVVRGRAAVLVTGTVAGFMNTTAGVAGPAMTAYAVASRWGQRSLAATLQPIFLTANLASILTKAVLGATPEPGVLPWWSWLLACAAVPVGIVLATPLARLVPLPVARALAITIASAGAALALGRGLVGVLG</sequence>
<evidence type="ECO:0000313" key="6">
    <source>
        <dbReference type="EMBL" id="ANS80557.1"/>
    </source>
</evidence>
<accession>A0A1B1NGJ2</accession>
<evidence type="ECO:0000256" key="4">
    <source>
        <dbReference type="ARBA" id="ARBA00023136"/>
    </source>
</evidence>
<comment type="similarity">
    <text evidence="5">Belongs to the 4-toluene sulfonate uptake permease (TSUP) (TC 2.A.102) family.</text>
</comment>
<dbReference type="Proteomes" id="UP000092482">
    <property type="component" value="Chromosome"/>
</dbReference>
<dbReference type="KEGG" id="serj:SGUI_3161"/>
<dbReference type="OrthoDB" id="3872971at2"/>
<keyword evidence="5" id="KW-1003">Cell membrane</keyword>
<evidence type="ECO:0000256" key="3">
    <source>
        <dbReference type="ARBA" id="ARBA00022989"/>
    </source>
</evidence>
<gene>
    <name evidence="6" type="ORF">SGUI_3161</name>
</gene>
<dbReference type="EMBL" id="CP014989">
    <property type="protein sequence ID" value="ANS80557.1"/>
    <property type="molecule type" value="Genomic_DNA"/>
</dbReference>
<evidence type="ECO:0000256" key="1">
    <source>
        <dbReference type="ARBA" id="ARBA00004141"/>
    </source>
</evidence>
<name>A0A1B1NGJ2_9MICO</name>
<feature type="transmembrane region" description="Helical" evidence="5">
    <location>
        <begin position="32"/>
        <end position="60"/>
    </location>
</feature>
<dbReference type="RefSeq" id="WP_157621882.1">
    <property type="nucleotide sequence ID" value="NZ_CP014989.1"/>
</dbReference>
<dbReference type="Pfam" id="PF01925">
    <property type="entry name" value="TauE"/>
    <property type="match status" value="1"/>
</dbReference>
<keyword evidence="3 5" id="KW-1133">Transmembrane helix</keyword>
<dbReference type="AlphaFoldDB" id="A0A1B1NGJ2"/>
<organism evidence="6 7">
    <name type="scientific">Serinicoccus hydrothermalis</name>
    <dbReference type="NCBI Taxonomy" id="1758689"/>
    <lineage>
        <taxon>Bacteria</taxon>
        <taxon>Bacillati</taxon>
        <taxon>Actinomycetota</taxon>
        <taxon>Actinomycetes</taxon>
        <taxon>Micrococcales</taxon>
        <taxon>Ornithinimicrobiaceae</taxon>
        <taxon>Serinicoccus</taxon>
    </lineage>
</organism>
<protein>
    <recommendedName>
        <fullName evidence="5">Probable membrane transporter protein</fullName>
    </recommendedName>
</protein>
<feature type="transmembrane region" description="Helical" evidence="5">
    <location>
        <begin position="222"/>
        <end position="244"/>
    </location>
</feature>
<keyword evidence="2 5" id="KW-0812">Transmembrane</keyword>
<proteinExistence type="inferred from homology"/>
<reference evidence="6 7" key="1">
    <citation type="submission" date="2016-03" db="EMBL/GenBank/DDBJ databases">
        <title>Shallow-sea hydrothermal system.</title>
        <authorList>
            <person name="Tang K."/>
        </authorList>
    </citation>
    <scope>NUCLEOTIDE SEQUENCE [LARGE SCALE GENOMIC DNA]</scope>
    <source>
        <strain evidence="6 7">JLT9</strain>
    </source>
</reference>
<dbReference type="GO" id="GO:0005886">
    <property type="term" value="C:plasma membrane"/>
    <property type="evidence" value="ECO:0007669"/>
    <property type="project" value="UniProtKB-SubCell"/>
</dbReference>
<evidence type="ECO:0000256" key="2">
    <source>
        <dbReference type="ARBA" id="ARBA00022692"/>
    </source>
</evidence>
<evidence type="ECO:0000313" key="7">
    <source>
        <dbReference type="Proteomes" id="UP000092482"/>
    </source>
</evidence>
<feature type="transmembrane region" description="Helical" evidence="5">
    <location>
        <begin position="72"/>
        <end position="92"/>
    </location>
</feature>
<feature type="transmembrane region" description="Helical" evidence="5">
    <location>
        <begin position="98"/>
        <end position="119"/>
    </location>
</feature>
<dbReference type="PATRIC" id="fig|1758689.4.peg.3290"/>
<comment type="subcellular location">
    <subcellularLocation>
        <location evidence="5">Cell membrane</location>
        <topology evidence="5">Multi-pass membrane protein</topology>
    </subcellularLocation>
    <subcellularLocation>
        <location evidence="1">Membrane</location>
        <topology evidence="1">Multi-pass membrane protein</topology>
    </subcellularLocation>
</comment>
<keyword evidence="4 5" id="KW-0472">Membrane</keyword>
<feature type="transmembrane region" description="Helical" evidence="5">
    <location>
        <begin position="126"/>
        <end position="152"/>
    </location>
</feature>
<dbReference type="STRING" id="1758689.SGUI_3161"/>
<feature type="transmembrane region" description="Helical" evidence="5">
    <location>
        <begin position="194"/>
        <end position="215"/>
    </location>
</feature>